<dbReference type="CDD" id="cd06163">
    <property type="entry name" value="S2P-M50_PDZ_RseP-like"/>
    <property type="match status" value="2"/>
</dbReference>
<dbReference type="SUPFAM" id="SSF50156">
    <property type="entry name" value="PDZ domain-like"/>
    <property type="match status" value="2"/>
</dbReference>
<keyword evidence="9 11" id="KW-0482">Metalloprotease</keyword>
<dbReference type="InterPro" id="IPR004387">
    <property type="entry name" value="Pept_M50_Zn"/>
</dbReference>
<feature type="transmembrane region" description="Helical" evidence="11">
    <location>
        <begin position="7"/>
        <end position="28"/>
    </location>
</feature>
<dbReference type="NCBIfam" id="TIGR00054">
    <property type="entry name" value="RIP metalloprotease RseP"/>
    <property type="match status" value="1"/>
</dbReference>
<evidence type="ECO:0000256" key="4">
    <source>
        <dbReference type="ARBA" id="ARBA00022670"/>
    </source>
</evidence>
<keyword evidence="8 11" id="KW-1133">Transmembrane helix</keyword>
<dbReference type="Pfam" id="PF17820">
    <property type="entry name" value="PDZ_6"/>
    <property type="match status" value="1"/>
</dbReference>
<keyword evidence="6 11" id="KW-0378">Hydrolase</keyword>
<dbReference type="EC" id="3.4.24.-" evidence="11"/>
<dbReference type="CDD" id="cd23081">
    <property type="entry name" value="cpPDZ_EcRseP-like"/>
    <property type="match status" value="1"/>
</dbReference>
<gene>
    <name evidence="13" type="primary">rseP</name>
    <name evidence="13" type="ORF">HV832_11050</name>
</gene>
<keyword evidence="14" id="KW-1185">Reference proteome</keyword>
<comment type="caution">
    <text evidence="13">The sequence shown here is derived from an EMBL/GenBank/DDBJ whole genome shotgun (WGS) entry which is preliminary data.</text>
</comment>
<feature type="transmembrane region" description="Helical" evidence="11">
    <location>
        <begin position="101"/>
        <end position="124"/>
    </location>
</feature>
<dbReference type="Gene3D" id="2.30.42.10">
    <property type="match status" value="2"/>
</dbReference>
<evidence type="ECO:0000256" key="2">
    <source>
        <dbReference type="ARBA" id="ARBA00004141"/>
    </source>
</evidence>
<dbReference type="InterPro" id="IPR036034">
    <property type="entry name" value="PDZ_sf"/>
</dbReference>
<dbReference type="GO" id="GO:0016020">
    <property type="term" value="C:membrane"/>
    <property type="evidence" value="ECO:0007669"/>
    <property type="project" value="UniProtKB-SubCell"/>
</dbReference>
<evidence type="ECO:0000256" key="7">
    <source>
        <dbReference type="ARBA" id="ARBA00022833"/>
    </source>
</evidence>
<name>A0A850QQN7_9BURK</name>
<evidence type="ECO:0000256" key="9">
    <source>
        <dbReference type="ARBA" id="ARBA00023049"/>
    </source>
</evidence>
<evidence type="ECO:0000256" key="3">
    <source>
        <dbReference type="ARBA" id="ARBA00007931"/>
    </source>
</evidence>
<keyword evidence="4 13" id="KW-0645">Protease</keyword>
<keyword evidence="7 11" id="KW-0862">Zinc</keyword>
<evidence type="ECO:0000256" key="10">
    <source>
        <dbReference type="ARBA" id="ARBA00023136"/>
    </source>
</evidence>
<feature type="transmembrane region" description="Helical" evidence="11">
    <location>
        <begin position="434"/>
        <end position="452"/>
    </location>
</feature>
<comment type="subcellular location">
    <subcellularLocation>
        <location evidence="2">Membrane</location>
        <topology evidence="2">Multi-pass membrane protein</topology>
    </subcellularLocation>
</comment>
<dbReference type="AlphaFoldDB" id="A0A850QQN7"/>
<reference evidence="13 14" key="1">
    <citation type="submission" date="2020-06" db="EMBL/GenBank/DDBJ databases">
        <authorList>
            <person name="Qiu C."/>
            <person name="Liu Z."/>
        </authorList>
    </citation>
    <scope>NUCLEOTIDE SEQUENCE [LARGE SCALE GENOMIC DNA]</scope>
    <source>
        <strain evidence="13 14">EM 1</strain>
    </source>
</reference>
<evidence type="ECO:0000313" key="14">
    <source>
        <dbReference type="Proteomes" id="UP000588051"/>
    </source>
</evidence>
<keyword evidence="5 11" id="KW-0812">Transmembrane</keyword>
<dbReference type="SMART" id="SM00228">
    <property type="entry name" value="PDZ"/>
    <property type="match status" value="2"/>
</dbReference>
<comment type="similarity">
    <text evidence="3 11">Belongs to the peptidase M50B family.</text>
</comment>
<feature type="transmembrane region" description="Helical" evidence="11">
    <location>
        <begin position="380"/>
        <end position="400"/>
    </location>
</feature>
<dbReference type="GO" id="GO:0006508">
    <property type="term" value="P:proteolysis"/>
    <property type="evidence" value="ECO:0007669"/>
    <property type="project" value="UniProtKB-KW"/>
</dbReference>
<evidence type="ECO:0000259" key="12">
    <source>
        <dbReference type="PROSITE" id="PS50106"/>
    </source>
</evidence>
<keyword evidence="10 11" id="KW-0472">Membrane</keyword>
<dbReference type="GO" id="GO:0046872">
    <property type="term" value="F:metal ion binding"/>
    <property type="evidence" value="ECO:0007669"/>
    <property type="project" value="UniProtKB-KW"/>
</dbReference>
<dbReference type="Proteomes" id="UP000588051">
    <property type="component" value="Unassembled WGS sequence"/>
</dbReference>
<evidence type="ECO:0000256" key="5">
    <source>
        <dbReference type="ARBA" id="ARBA00022692"/>
    </source>
</evidence>
<dbReference type="Pfam" id="PF02163">
    <property type="entry name" value="Peptidase_M50"/>
    <property type="match status" value="1"/>
</dbReference>
<evidence type="ECO:0000256" key="8">
    <source>
        <dbReference type="ARBA" id="ARBA00022989"/>
    </source>
</evidence>
<dbReference type="EMBL" id="JABXYJ010000005">
    <property type="protein sequence ID" value="NVO78366.1"/>
    <property type="molecule type" value="Genomic_DNA"/>
</dbReference>
<evidence type="ECO:0000256" key="1">
    <source>
        <dbReference type="ARBA" id="ARBA00001947"/>
    </source>
</evidence>
<dbReference type="PANTHER" id="PTHR42837:SF2">
    <property type="entry name" value="MEMBRANE METALLOPROTEASE ARASP2, CHLOROPLASTIC-RELATED"/>
    <property type="match status" value="1"/>
</dbReference>
<evidence type="ECO:0000313" key="13">
    <source>
        <dbReference type="EMBL" id="NVO78366.1"/>
    </source>
</evidence>
<dbReference type="InterPro" id="IPR008915">
    <property type="entry name" value="Peptidase_M50"/>
</dbReference>
<organism evidence="13 14">
    <name type="scientific">Undibacterium oligocarboniphilum</name>
    <dbReference type="NCBI Taxonomy" id="666702"/>
    <lineage>
        <taxon>Bacteria</taxon>
        <taxon>Pseudomonadati</taxon>
        <taxon>Pseudomonadota</taxon>
        <taxon>Betaproteobacteria</taxon>
        <taxon>Burkholderiales</taxon>
        <taxon>Oxalobacteraceae</taxon>
        <taxon>Undibacterium</taxon>
    </lineage>
</organism>
<dbReference type="PROSITE" id="PS50106">
    <property type="entry name" value="PDZ"/>
    <property type="match status" value="1"/>
</dbReference>
<evidence type="ECO:0000256" key="11">
    <source>
        <dbReference type="RuleBase" id="RU362031"/>
    </source>
</evidence>
<evidence type="ECO:0000256" key="6">
    <source>
        <dbReference type="ARBA" id="ARBA00022801"/>
    </source>
</evidence>
<sequence>MTLIRTIVAFLVAIGTLVTIHELGHYLAARLCGVKVLRFSVGIGRIIYSRKLGKDQTEWAISMLPLGGYVKMLDVREQGDMPIAPDEMAREFCSQSVWRRIIIVAAGPVANFLLAIFLYTILFVHGVPEPVAKIRVPSVDSVAYHAGLRQGDLIQRINGRSVRSWNDVHWILMQRGLEKKDAEIAVSRQAVDDNHSISAERIVTLPLNHLSNHDLEGDFLNQLGFSVQRPPAVLGQILPDGPAQAAGLKQGDVISQINNRPVLDGLALTEVINASAGIKLKLHVLRQAQELDIEATPVADTVNGKAIGRLKVQLTLTPEMLTVRSTLGEAIAQSAQKTFDASILSFKMLGKMVAGEASLKNITGPLTIADYAGQTSRSGLISFLSFLALISISLGVMNLLPVPVLDGGHLLYYSLEVLTGKPVSERFNAMAQRAGVALLMAIMAIAFFNDIARLMS</sequence>
<dbReference type="InterPro" id="IPR001478">
    <property type="entry name" value="PDZ"/>
</dbReference>
<feature type="domain" description="PDZ" evidence="12">
    <location>
        <begin position="216"/>
        <end position="274"/>
    </location>
</feature>
<dbReference type="PANTHER" id="PTHR42837">
    <property type="entry name" value="REGULATOR OF SIGMA-E PROTEASE RSEP"/>
    <property type="match status" value="1"/>
</dbReference>
<dbReference type="RefSeq" id="WP_176803881.1">
    <property type="nucleotide sequence ID" value="NZ_JABXYJ010000005.1"/>
</dbReference>
<proteinExistence type="inferred from homology"/>
<dbReference type="InterPro" id="IPR041489">
    <property type="entry name" value="PDZ_6"/>
</dbReference>
<keyword evidence="11" id="KW-0479">Metal-binding</keyword>
<protein>
    <recommendedName>
        <fullName evidence="11">Zinc metalloprotease</fullName>
        <ecNumber evidence="11">3.4.24.-</ecNumber>
    </recommendedName>
</protein>
<comment type="cofactor">
    <cofactor evidence="1 11">
        <name>Zn(2+)</name>
        <dbReference type="ChEBI" id="CHEBI:29105"/>
    </cofactor>
</comment>
<accession>A0A850QQN7</accession>
<dbReference type="GO" id="GO:0004222">
    <property type="term" value="F:metalloendopeptidase activity"/>
    <property type="evidence" value="ECO:0007669"/>
    <property type="project" value="InterPro"/>
</dbReference>